<keyword evidence="4 6" id="KW-1133">Transmembrane helix</keyword>
<evidence type="ECO:0000256" key="2">
    <source>
        <dbReference type="ARBA" id="ARBA00022475"/>
    </source>
</evidence>
<evidence type="ECO:0000256" key="3">
    <source>
        <dbReference type="ARBA" id="ARBA00022692"/>
    </source>
</evidence>
<keyword evidence="8" id="KW-1185">Reference proteome</keyword>
<evidence type="ECO:0000256" key="4">
    <source>
        <dbReference type="ARBA" id="ARBA00022989"/>
    </source>
</evidence>
<proteinExistence type="predicted"/>
<dbReference type="EMBL" id="JAHLQK010000003">
    <property type="protein sequence ID" value="MBU5676374.1"/>
    <property type="molecule type" value="Genomic_DNA"/>
</dbReference>
<feature type="transmembrane region" description="Helical" evidence="6">
    <location>
        <begin position="45"/>
        <end position="66"/>
    </location>
</feature>
<dbReference type="RefSeq" id="WP_216416097.1">
    <property type="nucleotide sequence ID" value="NZ_JAHLQK010000003.1"/>
</dbReference>
<dbReference type="InterPro" id="IPR051611">
    <property type="entry name" value="ECF_transporter_component"/>
</dbReference>
<dbReference type="InterPro" id="IPR003339">
    <property type="entry name" value="ABC/ECF_trnsptr_transmembrane"/>
</dbReference>
<feature type="transmembrane region" description="Helical" evidence="6">
    <location>
        <begin position="203"/>
        <end position="219"/>
    </location>
</feature>
<comment type="subcellular location">
    <subcellularLocation>
        <location evidence="1">Membrane</location>
        <topology evidence="1">Multi-pass membrane protein</topology>
    </subcellularLocation>
</comment>
<keyword evidence="3 6" id="KW-0812">Transmembrane</keyword>
<dbReference type="PANTHER" id="PTHR34857:SF2">
    <property type="entry name" value="SLL0384 PROTEIN"/>
    <property type="match status" value="1"/>
</dbReference>
<evidence type="ECO:0000256" key="1">
    <source>
        <dbReference type="ARBA" id="ARBA00004141"/>
    </source>
</evidence>
<gene>
    <name evidence="7" type="ORF">KQI88_08095</name>
</gene>
<evidence type="ECO:0000256" key="5">
    <source>
        <dbReference type="ARBA" id="ARBA00023136"/>
    </source>
</evidence>
<sequence length="226" mass="26199">MIFQVVLVSLVSFILSSHMGISILFIIMLSLMIFHNMKNKAIQMIWRYMILLILYKTLDTLQISYLTMMFNLIILLFIRVLPAYMSCIIMLNKMPMNEMMTSLENMYIPQMIIIPFAVVYRYISTIRYEICCVKVSLKIRGLNTSLTGIILHPMETIENFIIPLLIRSSKISDELSAASLCKGLDITNKRTCLSDVRFQTSDTIYCFICILIAVSLIYMDKSEFFL</sequence>
<comment type="caution">
    <text evidence="7">The sequence shown here is derived from an EMBL/GenBank/DDBJ whole genome shotgun (WGS) entry which is preliminary data.</text>
</comment>
<feature type="transmembrane region" description="Helical" evidence="6">
    <location>
        <begin position="72"/>
        <end position="91"/>
    </location>
</feature>
<keyword evidence="5 6" id="KW-0472">Membrane</keyword>
<feature type="transmembrane region" description="Helical" evidence="6">
    <location>
        <begin position="6"/>
        <end position="33"/>
    </location>
</feature>
<evidence type="ECO:0000256" key="6">
    <source>
        <dbReference type="SAM" id="Phobius"/>
    </source>
</evidence>
<dbReference type="Pfam" id="PF02361">
    <property type="entry name" value="CbiQ"/>
    <property type="match status" value="1"/>
</dbReference>
<evidence type="ECO:0000313" key="8">
    <source>
        <dbReference type="Proteomes" id="UP000779508"/>
    </source>
</evidence>
<protein>
    <submittedName>
        <fullName evidence="7">Energy-coupling factor transporter transmembrane protein EcfT</fullName>
    </submittedName>
</protein>
<keyword evidence="2" id="KW-1003">Cell membrane</keyword>
<evidence type="ECO:0000313" key="7">
    <source>
        <dbReference type="EMBL" id="MBU5676374.1"/>
    </source>
</evidence>
<name>A0ABS6G1L2_9FIRM</name>
<accession>A0ABS6G1L2</accession>
<organism evidence="7 8">
    <name type="scientific">Alkaliphilus flagellatus</name>
    <dbReference type="NCBI Taxonomy" id="2841507"/>
    <lineage>
        <taxon>Bacteria</taxon>
        <taxon>Bacillati</taxon>
        <taxon>Bacillota</taxon>
        <taxon>Clostridia</taxon>
        <taxon>Peptostreptococcales</taxon>
        <taxon>Natronincolaceae</taxon>
        <taxon>Alkaliphilus</taxon>
    </lineage>
</organism>
<dbReference type="PANTHER" id="PTHR34857">
    <property type="entry name" value="SLL0384 PROTEIN"/>
    <property type="match status" value="1"/>
</dbReference>
<dbReference type="CDD" id="cd16914">
    <property type="entry name" value="EcfT"/>
    <property type="match status" value="1"/>
</dbReference>
<reference evidence="7 8" key="1">
    <citation type="submission" date="2021-06" db="EMBL/GenBank/DDBJ databases">
        <authorList>
            <person name="Sun Q."/>
            <person name="Li D."/>
        </authorList>
    </citation>
    <scope>NUCLEOTIDE SEQUENCE [LARGE SCALE GENOMIC DNA]</scope>
    <source>
        <strain evidence="7 8">MSJ-5</strain>
    </source>
</reference>
<dbReference type="Proteomes" id="UP000779508">
    <property type="component" value="Unassembled WGS sequence"/>
</dbReference>